<gene>
    <name evidence="9" type="ORF">C5167_001930</name>
</gene>
<dbReference type="GO" id="GO:0044772">
    <property type="term" value="P:mitotic cell cycle phase transition"/>
    <property type="evidence" value="ECO:0007669"/>
    <property type="project" value="InterPro"/>
</dbReference>
<evidence type="ECO:0000259" key="8">
    <source>
        <dbReference type="SMART" id="SM01332"/>
    </source>
</evidence>
<dbReference type="CDD" id="cd20511">
    <property type="entry name" value="CYCLIN_AtCycB-like_rpt2"/>
    <property type="match status" value="1"/>
</dbReference>
<accession>A0A4Y7KWL8</accession>
<evidence type="ECO:0000256" key="5">
    <source>
        <dbReference type="RuleBase" id="RU000383"/>
    </source>
</evidence>
<evidence type="ECO:0000256" key="6">
    <source>
        <dbReference type="SAM" id="MobiDB-lite"/>
    </source>
</evidence>
<dbReference type="AlphaFoldDB" id="A0A4Y7KWL8"/>
<organism evidence="9 10">
    <name type="scientific">Papaver somniferum</name>
    <name type="common">Opium poppy</name>
    <dbReference type="NCBI Taxonomy" id="3469"/>
    <lineage>
        <taxon>Eukaryota</taxon>
        <taxon>Viridiplantae</taxon>
        <taxon>Streptophyta</taxon>
        <taxon>Embryophyta</taxon>
        <taxon>Tracheophyta</taxon>
        <taxon>Spermatophyta</taxon>
        <taxon>Magnoliopsida</taxon>
        <taxon>Ranunculales</taxon>
        <taxon>Papaveraceae</taxon>
        <taxon>Papaveroideae</taxon>
        <taxon>Papaver</taxon>
    </lineage>
</organism>
<name>A0A4Y7KWL8_PAPSO</name>
<evidence type="ECO:0000256" key="3">
    <source>
        <dbReference type="ARBA" id="ARBA00023127"/>
    </source>
</evidence>
<dbReference type="OrthoDB" id="5590282at2759"/>
<dbReference type="SMART" id="SM00385">
    <property type="entry name" value="CYCLIN"/>
    <property type="match status" value="2"/>
</dbReference>
<dbReference type="Gramene" id="RZC77724">
    <property type="protein sequence ID" value="RZC77724"/>
    <property type="gene ID" value="C5167_001930"/>
</dbReference>
<evidence type="ECO:0000256" key="1">
    <source>
        <dbReference type="ARBA" id="ARBA00006955"/>
    </source>
</evidence>
<dbReference type="FunFam" id="1.10.472.10:FF:000032">
    <property type="entry name" value="G2/mitotic-specific cyclin-1"/>
    <property type="match status" value="1"/>
</dbReference>
<dbReference type="FunFam" id="1.10.472.10:FF:000001">
    <property type="entry name" value="G2/mitotic-specific cyclin"/>
    <property type="match status" value="1"/>
</dbReference>
<evidence type="ECO:0000259" key="7">
    <source>
        <dbReference type="SMART" id="SM00385"/>
    </source>
</evidence>
<dbReference type="GO" id="GO:0016538">
    <property type="term" value="F:cyclin-dependent protein serine/threonine kinase regulator activity"/>
    <property type="evidence" value="ECO:0007669"/>
    <property type="project" value="InterPro"/>
</dbReference>
<keyword evidence="4" id="KW-0131">Cell cycle</keyword>
<dbReference type="PIRSF" id="PIRSF001771">
    <property type="entry name" value="Cyclin_A_B_D_E"/>
    <property type="match status" value="1"/>
</dbReference>
<evidence type="ECO:0000256" key="2">
    <source>
        <dbReference type="ARBA" id="ARBA00022618"/>
    </source>
</evidence>
<dbReference type="GO" id="GO:0010332">
    <property type="term" value="P:response to gamma radiation"/>
    <property type="evidence" value="ECO:0007669"/>
    <property type="project" value="UniProtKB-ARBA"/>
</dbReference>
<dbReference type="InterPro" id="IPR046965">
    <property type="entry name" value="Cyclin_A/B-like"/>
</dbReference>
<evidence type="ECO:0000313" key="10">
    <source>
        <dbReference type="Proteomes" id="UP000316621"/>
    </source>
</evidence>
<dbReference type="InterPro" id="IPR006671">
    <property type="entry name" value="Cyclin_N"/>
</dbReference>
<dbReference type="STRING" id="3469.A0A4Y7KWL8"/>
<dbReference type="OMA" id="LTMHIID"/>
<keyword evidence="2" id="KW-0132">Cell division</keyword>
<keyword evidence="10" id="KW-1185">Reference proteome</keyword>
<dbReference type="SMART" id="SM01332">
    <property type="entry name" value="Cyclin_C"/>
    <property type="match status" value="1"/>
</dbReference>
<comment type="similarity">
    <text evidence="1">Belongs to the cyclin family. Cyclin AB subfamily.</text>
</comment>
<dbReference type="InterPro" id="IPR036915">
    <property type="entry name" value="Cyclin-like_sf"/>
</dbReference>
<feature type="compositionally biased region" description="Basic residues" evidence="6">
    <location>
        <begin position="145"/>
        <end position="159"/>
    </location>
</feature>
<sequence length="454" mass="50210">MGSRAVLNHQQQRDVPVAGAAKQKIIAPGGGNNRRALGDIGNLVNVRGVVGIEGKALPANRPVTRSFVAQLLSKAQTAEEAANLKKQIPAIPDGAVAKRVVSKGVAVQKNRRPLGDIGNLKVAVKAKQEVVIEDGGPVMEETKKEKSKSHHKSSKKKKVITMSSVLDARSKAAHGGIADKPKESIIDIDGPDADNHLAAVEYVDDLYKFYKLTESSSQVHDYMHLQDQINGHMRMILVDWLIEVHNKFELTPETLYLTIHIVDRYLAMNLVIRRELQLVGISAMLIASKYEEIWAPEVNDFVCISDKAYNREQILAMEKAILGKLGWTLTVPTPYHFLVRFVKAAVADKEMENMTFFLAELGLMQYSMIKYCPSMLAASAVYAAQCTLKKTPLWNDTLKLHTGFAEAQLIECAKELVSFHSAAPEHKLRVVYRKYSSSERSVVALLPPANNLLA</sequence>
<dbReference type="EMBL" id="CM010723">
    <property type="protein sequence ID" value="RZC77724.1"/>
    <property type="molecule type" value="Genomic_DNA"/>
</dbReference>
<evidence type="ECO:0000313" key="9">
    <source>
        <dbReference type="EMBL" id="RZC77724.1"/>
    </source>
</evidence>
<dbReference type="Pfam" id="PF00134">
    <property type="entry name" value="Cyclin_N"/>
    <property type="match status" value="1"/>
</dbReference>
<proteinExistence type="inferred from homology"/>
<feature type="domain" description="Cyclin-like" evidence="7">
    <location>
        <begin position="239"/>
        <end position="323"/>
    </location>
</feature>
<keyword evidence="3 5" id="KW-0195">Cyclin</keyword>
<feature type="domain" description="Cyclin-like" evidence="7">
    <location>
        <begin position="336"/>
        <end position="418"/>
    </location>
</feature>
<dbReference type="CDD" id="cd20567">
    <property type="entry name" value="CYCLIN_AtCycB-like_rpt1"/>
    <property type="match status" value="1"/>
</dbReference>
<dbReference type="Proteomes" id="UP000316621">
    <property type="component" value="Chromosome 9"/>
</dbReference>
<dbReference type="GO" id="GO:0051301">
    <property type="term" value="P:cell division"/>
    <property type="evidence" value="ECO:0007669"/>
    <property type="project" value="UniProtKB-KW"/>
</dbReference>
<dbReference type="Pfam" id="PF02984">
    <property type="entry name" value="Cyclin_C"/>
    <property type="match status" value="1"/>
</dbReference>
<dbReference type="PANTHER" id="PTHR10177">
    <property type="entry name" value="CYCLINS"/>
    <property type="match status" value="1"/>
</dbReference>
<feature type="domain" description="Cyclin C-terminal" evidence="8">
    <location>
        <begin position="332"/>
        <end position="449"/>
    </location>
</feature>
<dbReference type="Gene3D" id="1.10.472.10">
    <property type="entry name" value="Cyclin-like"/>
    <property type="match status" value="2"/>
</dbReference>
<feature type="region of interest" description="Disordered" evidence="6">
    <location>
        <begin position="1"/>
        <end position="20"/>
    </location>
</feature>
<reference evidence="9 10" key="1">
    <citation type="journal article" date="2018" name="Science">
        <title>The opium poppy genome and morphinan production.</title>
        <authorList>
            <person name="Guo L."/>
            <person name="Winzer T."/>
            <person name="Yang X."/>
            <person name="Li Y."/>
            <person name="Ning Z."/>
            <person name="He Z."/>
            <person name="Teodor R."/>
            <person name="Lu Y."/>
            <person name="Bowser T.A."/>
            <person name="Graham I.A."/>
            <person name="Ye K."/>
        </authorList>
    </citation>
    <scope>NUCLEOTIDE SEQUENCE [LARGE SCALE GENOMIC DNA]</scope>
    <source>
        <strain evidence="10">cv. HN1</strain>
        <tissue evidence="9">Leaves</tissue>
    </source>
</reference>
<feature type="region of interest" description="Disordered" evidence="6">
    <location>
        <begin position="137"/>
        <end position="159"/>
    </location>
</feature>
<dbReference type="InterPro" id="IPR004367">
    <property type="entry name" value="Cyclin_C-dom"/>
</dbReference>
<dbReference type="InterPro" id="IPR013763">
    <property type="entry name" value="Cyclin-like_dom"/>
</dbReference>
<protein>
    <submittedName>
        <fullName evidence="9">Uncharacterized protein</fullName>
    </submittedName>
</protein>
<dbReference type="InterPro" id="IPR039361">
    <property type="entry name" value="Cyclin"/>
</dbReference>
<dbReference type="SUPFAM" id="SSF47954">
    <property type="entry name" value="Cyclin-like"/>
    <property type="match status" value="2"/>
</dbReference>
<evidence type="ECO:0000256" key="4">
    <source>
        <dbReference type="ARBA" id="ARBA00023306"/>
    </source>
</evidence>
<dbReference type="PROSITE" id="PS00292">
    <property type="entry name" value="CYCLINS"/>
    <property type="match status" value="1"/>
</dbReference>
<dbReference type="InterPro" id="IPR048258">
    <property type="entry name" value="Cyclins_cyclin-box"/>
</dbReference>